<keyword evidence="1" id="KW-0472">Membrane</keyword>
<dbReference type="AlphaFoldDB" id="A0A5C3LIR0"/>
<feature type="transmembrane region" description="Helical" evidence="1">
    <location>
        <begin position="84"/>
        <end position="105"/>
    </location>
</feature>
<feature type="transmembrane region" description="Helical" evidence="1">
    <location>
        <begin position="20"/>
        <end position="41"/>
    </location>
</feature>
<evidence type="ECO:0000313" key="3">
    <source>
        <dbReference type="Proteomes" id="UP000308652"/>
    </source>
</evidence>
<organism evidence="2 3">
    <name type="scientific">Crucibulum laeve</name>
    <dbReference type="NCBI Taxonomy" id="68775"/>
    <lineage>
        <taxon>Eukaryota</taxon>
        <taxon>Fungi</taxon>
        <taxon>Dikarya</taxon>
        <taxon>Basidiomycota</taxon>
        <taxon>Agaricomycotina</taxon>
        <taxon>Agaricomycetes</taxon>
        <taxon>Agaricomycetidae</taxon>
        <taxon>Agaricales</taxon>
        <taxon>Agaricineae</taxon>
        <taxon>Nidulariaceae</taxon>
        <taxon>Crucibulum</taxon>
    </lineage>
</organism>
<feature type="transmembrane region" description="Helical" evidence="1">
    <location>
        <begin position="117"/>
        <end position="139"/>
    </location>
</feature>
<feature type="transmembrane region" description="Helical" evidence="1">
    <location>
        <begin position="218"/>
        <end position="239"/>
    </location>
</feature>
<evidence type="ECO:0000256" key="1">
    <source>
        <dbReference type="SAM" id="Phobius"/>
    </source>
</evidence>
<feature type="transmembrane region" description="Helical" evidence="1">
    <location>
        <begin position="161"/>
        <end position="183"/>
    </location>
</feature>
<feature type="non-terminal residue" evidence="2">
    <location>
        <position position="1"/>
    </location>
</feature>
<feature type="transmembrane region" description="Helical" evidence="1">
    <location>
        <begin position="61"/>
        <end position="78"/>
    </location>
</feature>
<dbReference type="OrthoDB" id="3038990at2759"/>
<accession>A0A5C3LIR0</accession>
<keyword evidence="1" id="KW-1133">Transmembrane helix</keyword>
<protein>
    <submittedName>
        <fullName evidence="2">Uncharacterized protein</fullName>
    </submittedName>
</protein>
<proteinExistence type="predicted"/>
<dbReference type="EMBL" id="ML213672">
    <property type="protein sequence ID" value="TFK32515.1"/>
    <property type="molecule type" value="Genomic_DNA"/>
</dbReference>
<evidence type="ECO:0000313" key="2">
    <source>
        <dbReference type="EMBL" id="TFK32515.1"/>
    </source>
</evidence>
<keyword evidence="1" id="KW-0812">Transmembrane</keyword>
<feature type="non-terminal residue" evidence="2">
    <location>
        <position position="267"/>
    </location>
</feature>
<dbReference type="STRING" id="68775.A0A5C3LIR0"/>
<dbReference type="Proteomes" id="UP000308652">
    <property type="component" value="Unassembled WGS sequence"/>
</dbReference>
<gene>
    <name evidence="2" type="ORF">BDQ12DRAFT_565392</name>
</gene>
<feature type="transmembrane region" description="Helical" evidence="1">
    <location>
        <begin position="245"/>
        <end position="263"/>
    </location>
</feature>
<name>A0A5C3LIR0_9AGAR</name>
<keyword evidence="3" id="KW-1185">Reference proteome</keyword>
<reference evidence="2 3" key="1">
    <citation type="journal article" date="2019" name="Nat. Ecol. Evol.">
        <title>Megaphylogeny resolves global patterns of mushroom evolution.</title>
        <authorList>
            <person name="Varga T."/>
            <person name="Krizsan K."/>
            <person name="Foldi C."/>
            <person name="Dima B."/>
            <person name="Sanchez-Garcia M."/>
            <person name="Sanchez-Ramirez S."/>
            <person name="Szollosi G.J."/>
            <person name="Szarkandi J.G."/>
            <person name="Papp V."/>
            <person name="Albert L."/>
            <person name="Andreopoulos W."/>
            <person name="Angelini C."/>
            <person name="Antonin V."/>
            <person name="Barry K.W."/>
            <person name="Bougher N.L."/>
            <person name="Buchanan P."/>
            <person name="Buyck B."/>
            <person name="Bense V."/>
            <person name="Catcheside P."/>
            <person name="Chovatia M."/>
            <person name="Cooper J."/>
            <person name="Damon W."/>
            <person name="Desjardin D."/>
            <person name="Finy P."/>
            <person name="Geml J."/>
            <person name="Haridas S."/>
            <person name="Hughes K."/>
            <person name="Justo A."/>
            <person name="Karasinski D."/>
            <person name="Kautmanova I."/>
            <person name="Kiss B."/>
            <person name="Kocsube S."/>
            <person name="Kotiranta H."/>
            <person name="LaButti K.M."/>
            <person name="Lechner B.E."/>
            <person name="Liimatainen K."/>
            <person name="Lipzen A."/>
            <person name="Lukacs Z."/>
            <person name="Mihaltcheva S."/>
            <person name="Morgado L.N."/>
            <person name="Niskanen T."/>
            <person name="Noordeloos M.E."/>
            <person name="Ohm R.A."/>
            <person name="Ortiz-Santana B."/>
            <person name="Ovrebo C."/>
            <person name="Racz N."/>
            <person name="Riley R."/>
            <person name="Savchenko A."/>
            <person name="Shiryaev A."/>
            <person name="Soop K."/>
            <person name="Spirin V."/>
            <person name="Szebenyi C."/>
            <person name="Tomsovsky M."/>
            <person name="Tulloss R.E."/>
            <person name="Uehling J."/>
            <person name="Grigoriev I.V."/>
            <person name="Vagvolgyi C."/>
            <person name="Papp T."/>
            <person name="Martin F.M."/>
            <person name="Miettinen O."/>
            <person name="Hibbett D.S."/>
            <person name="Nagy L.G."/>
        </authorList>
    </citation>
    <scope>NUCLEOTIDE SEQUENCE [LARGE SCALE GENOMIC DNA]</scope>
    <source>
        <strain evidence="2 3">CBS 166.37</strain>
    </source>
</reference>
<sequence length="267" mass="30079">GLLLPNPFTPLAFVPRENAYTVAIGVYVVIGSFTICMWEALDSLSQECQLLFKNKIGIPTIAYFFSSLHEYASLAAPIKHCARFRIVANISYLLSPCMSSFLFFLRVRAVYNGKKYVSAIFFTLWLTVLGYALSLITVIKGTNIGPTDYCTFDTPLETRDIGTGISIFIYDTLVFLAISWRLFSISQIDHNIRKSLKVVVLGRYLPALSKALLHDGQIYYLINVATVLLGQVVFFSPHLPVQRKTVFPIFFTVISNIMACRVFRNVK</sequence>